<comment type="caution">
    <text evidence="2">The sequence shown here is derived from an EMBL/GenBank/DDBJ whole genome shotgun (WGS) entry which is preliminary data.</text>
</comment>
<evidence type="ECO:0000313" key="3">
    <source>
        <dbReference type="Proteomes" id="UP001222027"/>
    </source>
</evidence>
<gene>
    <name evidence="2" type="ORF">OPV22_024146</name>
</gene>
<feature type="compositionally biased region" description="Basic and acidic residues" evidence="1">
    <location>
        <begin position="58"/>
        <end position="69"/>
    </location>
</feature>
<dbReference type="Proteomes" id="UP001222027">
    <property type="component" value="Unassembled WGS sequence"/>
</dbReference>
<organism evidence="2 3">
    <name type="scientific">Ensete ventricosum</name>
    <name type="common">Abyssinian banana</name>
    <name type="synonym">Musa ensete</name>
    <dbReference type="NCBI Taxonomy" id="4639"/>
    <lineage>
        <taxon>Eukaryota</taxon>
        <taxon>Viridiplantae</taxon>
        <taxon>Streptophyta</taxon>
        <taxon>Embryophyta</taxon>
        <taxon>Tracheophyta</taxon>
        <taxon>Spermatophyta</taxon>
        <taxon>Magnoliopsida</taxon>
        <taxon>Liliopsida</taxon>
        <taxon>Zingiberales</taxon>
        <taxon>Musaceae</taxon>
        <taxon>Ensete</taxon>
    </lineage>
</organism>
<name>A0AAV8QTW9_ENSVE</name>
<proteinExistence type="predicted"/>
<evidence type="ECO:0000256" key="1">
    <source>
        <dbReference type="SAM" id="MobiDB-lite"/>
    </source>
</evidence>
<dbReference type="EMBL" id="JAQQAF010000006">
    <property type="protein sequence ID" value="KAJ8480419.1"/>
    <property type="molecule type" value="Genomic_DNA"/>
</dbReference>
<protein>
    <submittedName>
        <fullName evidence="2">Uncharacterized protein</fullName>
    </submittedName>
</protein>
<feature type="region of interest" description="Disordered" evidence="1">
    <location>
        <begin position="50"/>
        <end position="119"/>
    </location>
</feature>
<keyword evidence="3" id="KW-1185">Reference proteome</keyword>
<accession>A0AAV8QTW9</accession>
<dbReference type="AlphaFoldDB" id="A0AAV8QTW9"/>
<reference evidence="2 3" key="1">
    <citation type="submission" date="2022-12" db="EMBL/GenBank/DDBJ databases">
        <title>Chromosome-scale assembly of the Ensete ventricosum genome.</title>
        <authorList>
            <person name="Dussert Y."/>
            <person name="Stocks J."/>
            <person name="Wendawek A."/>
            <person name="Woldeyes F."/>
            <person name="Nichols R.A."/>
            <person name="Borrell J.S."/>
        </authorList>
    </citation>
    <scope>NUCLEOTIDE SEQUENCE [LARGE SCALE GENOMIC DNA]</scope>
    <source>
        <strain evidence="3">cv. Maze</strain>
        <tissue evidence="2">Seeds</tissue>
    </source>
</reference>
<sequence>MAEWSKAPDSSSGPRERAWTCSDFKSAAPDEVRARCSDVYSPSDTVSWLADEDAGIGSDHHHMPAHEGKQTPPPPAGCRPARPRSGRAPPPLREPEDTPHPAAGPVRAPPLLSPRPARLGLAVEEAGCSLLRPPSGTESDSR</sequence>
<evidence type="ECO:0000313" key="2">
    <source>
        <dbReference type="EMBL" id="KAJ8480419.1"/>
    </source>
</evidence>